<dbReference type="Proteomes" id="UP000644507">
    <property type="component" value="Unassembled WGS sequence"/>
</dbReference>
<dbReference type="EMBL" id="BMXI01000003">
    <property type="protein sequence ID" value="GHC45213.1"/>
    <property type="molecule type" value="Genomic_DNA"/>
</dbReference>
<reference evidence="1" key="1">
    <citation type="journal article" date="2014" name="Int. J. Syst. Evol. Microbiol.">
        <title>Complete genome sequence of Corynebacterium casei LMG S-19264T (=DSM 44701T), isolated from a smear-ripened cheese.</title>
        <authorList>
            <consortium name="US DOE Joint Genome Institute (JGI-PGF)"/>
            <person name="Walter F."/>
            <person name="Albersmeier A."/>
            <person name="Kalinowski J."/>
            <person name="Ruckert C."/>
        </authorList>
    </citation>
    <scope>NUCLEOTIDE SEQUENCE</scope>
    <source>
        <strain evidence="1">KCTC 12988</strain>
    </source>
</reference>
<accession>A0A918TE32</accession>
<organism evidence="1 2">
    <name type="scientific">Roseibacillus persicicus</name>
    <dbReference type="NCBI Taxonomy" id="454148"/>
    <lineage>
        <taxon>Bacteria</taxon>
        <taxon>Pseudomonadati</taxon>
        <taxon>Verrucomicrobiota</taxon>
        <taxon>Verrucomicrobiia</taxon>
        <taxon>Verrucomicrobiales</taxon>
        <taxon>Verrucomicrobiaceae</taxon>
        <taxon>Roseibacillus</taxon>
    </lineage>
</organism>
<gene>
    <name evidence="1" type="ORF">GCM10007100_08090</name>
</gene>
<name>A0A918TE32_9BACT</name>
<evidence type="ECO:0000313" key="2">
    <source>
        <dbReference type="Proteomes" id="UP000644507"/>
    </source>
</evidence>
<proteinExistence type="predicted"/>
<reference evidence="1" key="2">
    <citation type="submission" date="2020-09" db="EMBL/GenBank/DDBJ databases">
        <authorList>
            <person name="Sun Q."/>
            <person name="Kim S."/>
        </authorList>
    </citation>
    <scope>NUCLEOTIDE SEQUENCE</scope>
    <source>
        <strain evidence="1">KCTC 12988</strain>
    </source>
</reference>
<evidence type="ECO:0000313" key="1">
    <source>
        <dbReference type="EMBL" id="GHC45213.1"/>
    </source>
</evidence>
<keyword evidence="2" id="KW-1185">Reference proteome</keyword>
<dbReference type="AlphaFoldDB" id="A0A918TE32"/>
<sequence length="222" mass="24926">MGVAQVRFSPAEGETWTYKAEVKLDPSARFPAGLIDTGPEGSASTFQKTRRYLGLMPVTADSDEKAHCFEISKDGRVEEREFSIFNEEGILARAWQKAGGERMVIEPTVLVPAQEPPGSVWSREVPDPNNPSGSPMFSRQFQYFGKEQLQVMGQSQTAHRVKISGKTGPLHLQRDLWFVDNLGFVKERKAYYLIIESDAEASSNKRIALIEEILVQHEIPEK</sequence>
<protein>
    <submittedName>
        <fullName evidence="1">Uncharacterized protein</fullName>
    </submittedName>
</protein>
<comment type="caution">
    <text evidence="1">The sequence shown here is derived from an EMBL/GenBank/DDBJ whole genome shotgun (WGS) entry which is preliminary data.</text>
</comment>